<accession>A0A7M7RC20</accession>
<protein>
    <recommendedName>
        <fullName evidence="4">Mitochondrial ribosomal protein S28</fullName>
    </recommendedName>
</protein>
<dbReference type="OrthoDB" id="6020229at2759"/>
<dbReference type="GO" id="GO:0005763">
    <property type="term" value="C:mitochondrial small ribosomal subunit"/>
    <property type="evidence" value="ECO:0000318"/>
    <property type="project" value="GO_Central"/>
</dbReference>
<evidence type="ECO:0000313" key="3">
    <source>
        <dbReference type="Proteomes" id="UP000007110"/>
    </source>
</evidence>
<feature type="compositionally biased region" description="Polar residues" evidence="1">
    <location>
        <begin position="34"/>
        <end position="48"/>
    </location>
</feature>
<dbReference type="Pfam" id="PF10246">
    <property type="entry name" value="MRP-S35"/>
    <property type="match status" value="1"/>
</dbReference>
<reference evidence="3" key="1">
    <citation type="submission" date="2015-02" db="EMBL/GenBank/DDBJ databases">
        <title>Genome sequencing for Strongylocentrotus purpuratus.</title>
        <authorList>
            <person name="Murali S."/>
            <person name="Liu Y."/>
            <person name="Vee V."/>
            <person name="English A."/>
            <person name="Wang M."/>
            <person name="Skinner E."/>
            <person name="Han Y."/>
            <person name="Muzny D.M."/>
            <person name="Worley K.C."/>
            <person name="Gibbs R.A."/>
        </authorList>
    </citation>
    <scope>NUCLEOTIDE SEQUENCE</scope>
</reference>
<dbReference type="PANTHER" id="PTHR13447:SF2">
    <property type="entry name" value="SMALL RIBOSOMAL SUBUNIT PROTEIN BS1M"/>
    <property type="match status" value="1"/>
</dbReference>
<sequence length="193" mass="21370">MAAPIVAMIRQRALTLLSYRSHRVLFGTKRHYSDTPSTADGENLQTVENDTDKNTPGGSKLTGFAEAFVRHAHVSDPEPSGDLDSASPSDDDVPFAELFRKSAHVNLGAAYNQIVYGNIFHIVEDDLYIDFGGKFHCVCKTPAENSEKYHRGARVRLRLKDLELTDHFVGASRDLTLLEADAELLGLAKQKQK</sequence>
<dbReference type="InterPro" id="IPR019375">
    <property type="entry name" value="Ribosomal_bS1m"/>
</dbReference>
<dbReference type="GeneID" id="582150"/>
<keyword evidence="3" id="KW-1185">Reference proteome</keyword>
<evidence type="ECO:0000256" key="1">
    <source>
        <dbReference type="SAM" id="MobiDB-lite"/>
    </source>
</evidence>
<dbReference type="OMA" id="VYGKIFH"/>
<reference evidence="2" key="2">
    <citation type="submission" date="2021-01" db="UniProtKB">
        <authorList>
            <consortium name="EnsemblMetazoa"/>
        </authorList>
    </citation>
    <scope>IDENTIFICATION</scope>
</reference>
<dbReference type="Proteomes" id="UP000007110">
    <property type="component" value="Unassembled WGS sequence"/>
</dbReference>
<evidence type="ECO:0008006" key="4">
    <source>
        <dbReference type="Google" id="ProtNLM"/>
    </source>
</evidence>
<organism evidence="2 3">
    <name type="scientific">Strongylocentrotus purpuratus</name>
    <name type="common">Purple sea urchin</name>
    <dbReference type="NCBI Taxonomy" id="7668"/>
    <lineage>
        <taxon>Eukaryota</taxon>
        <taxon>Metazoa</taxon>
        <taxon>Echinodermata</taxon>
        <taxon>Eleutherozoa</taxon>
        <taxon>Echinozoa</taxon>
        <taxon>Echinoidea</taxon>
        <taxon>Euechinoidea</taxon>
        <taxon>Echinacea</taxon>
        <taxon>Camarodonta</taxon>
        <taxon>Echinidea</taxon>
        <taxon>Strongylocentrotidae</taxon>
        <taxon>Strongylocentrotus</taxon>
    </lineage>
</organism>
<dbReference type="RefSeq" id="XP_787210.1">
    <property type="nucleotide sequence ID" value="XM_782117.5"/>
</dbReference>
<dbReference type="EnsemblMetazoa" id="XM_782117">
    <property type="protein sequence ID" value="XP_787210"/>
    <property type="gene ID" value="LOC582150"/>
</dbReference>
<evidence type="ECO:0000313" key="2">
    <source>
        <dbReference type="EnsemblMetazoa" id="XP_787210"/>
    </source>
</evidence>
<name>A0A7M7RC20_STRPU</name>
<dbReference type="InParanoid" id="A0A7M7RC20"/>
<dbReference type="AlphaFoldDB" id="A0A7M7RC20"/>
<dbReference type="KEGG" id="spu:582150"/>
<feature type="region of interest" description="Disordered" evidence="1">
    <location>
        <begin position="31"/>
        <end position="58"/>
    </location>
</feature>
<proteinExistence type="predicted"/>
<dbReference type="PANTHER" id="PTHR13447">
    <property type="entry name" value="MITOCHONDRIAL 28S RIBOSOMAL PROTEIN S28"/>
    <property type="match status" value="1"/>
</dbReference>